<dbReference type="Gene3D" id="1.10.555.10">
    <property type="entry name" value="Rho GTPase activation protein"/>
    <property type="match status" value="1"/>
</dbReference>
<dbReference type="CDD" id="cd00159">
    <property type="entry name" value="RhoGAP"/>
    <property type="match status" value="1"/>
</dbReference>
<dbReference type="GeneID" id="94849418"/>
<dbReference type="VEuPathDB" id="TrichDB:TRFO_43272"/>
<feature type="domain" description="Rho-GAP" evidence="1">
    <location>
        <begin position="8"/>
        <end position="181"/>
    </location>
</feature>
<dbReference type="EMBL" id="MLAK01000483">
    <property type="protein sequence ID" value="OHT13756.1"/>
    <property type="molecule type" value="Genomic_DNA"/>
</dbReference>
<evidence type="ECO:0000259" key="1">
    <source>
        <dbReference type="PROSITE" id="PS50238"/>
    </source>
</evidence>
<comment type="caution">
    <text evidence="2">The sequence shown here is derived from an EMBL/GenBank/DDBJ whole genome shotgun (WGS) entry which is preliminary data.</text>
</comment>
<proteinExistence type="predicted"/>
<dbReference type="GO" id="GO:0007264">
    <property type="term" value="P:small GTPase-mediated signal transduction"/>
    <property type="evidence" value="ECO:0007669"/>
    <property type="project" value="TreeGrafter"/>
</dbReference>
<dbReference type="InterPro" id="IPR008936">
    <property type="entry name" value="Rho_GTPase_activation_prot"/>
</dbReference>
<accession>A0A1J4KVJ2</accession>
<dbReference type="SMART" id="SM00324">
    <property type="entry name" value="RhoGAP"/>
    <property type="match status" value="1"/>
</dbReference>
<dbReference type="Pfam" id="PF00620">
    <property type="entry name" value="RhoGAP"/>
    <property type="match status" value="1"/>
</dbReference>
<evidence type="ECO:0000313" key="3">
    <source>
        <dbReference type="Proteomes" id="UP000179807"/>
    </source>
</evidence>
<reference evidence="2" key="1">
    <citation type="submission" date="2016-10" db="EMBL/GenBank/DDBJ databases">
        <authorList>
            <person name="Benchimol M."/>
            <person name="Almeida L.G."/>
            <person name="Vasconcelos A.T."/>
            <person name="Perreira-Neves A."/>
            <person name="Rosa I.A."/>
            <person name="Tasca T."/>
            <person name="Bogo M.R."/>
            <person name="de Souza W."/>
        </authorList>
    </citation>
    <scope>NUCLEOTIDE SEQUENCE [LARGE SCALE GENOMIC DNA]</scope>
    <source>
        <strain evidence="2">K</strain>
    </source>
</reference>
<dbReference type="RefSeq" id="XP_068366892.1">
    <property type="nucleotide sequence ID" value="XM_068514714.1"/>
</dbReference>
<sequence length="222" mass="25689">MSRTIFKVPIELIPRNEDGIPQFLPIVCTFIKQNASMEGIFRKSGSPSMVLEVNERLAQHFPSLPERATVYDVATFLKQWLLYLPNAIIDPSIINQYTQNNNPSSVEKVINHIPYLNRLCLIYLFDMLKSIVDLSSINLMTLDNMMTCFCFSLTQKMKNLEKPFYFRHFYQIINTQYAPLEIYGLIAMDDSSSDTDPDVTNFHRPHPNIEISNRRMALAIQT</sequence>
<dbReference type="AlphaFoldDB" id="A0A1J4KVJ2"/>
<protein>
    <submittedName>
        <fullName evidence="2">RhoGAP domain containing protein</fullName>
    </submittedName>
</protein>
<dbReference type="GO" id="GO:0005737">
    <property type="term" value="C:cytoplasm"/>
    <property type="evidence" value="ECO:0007669"/>
    <property type="project" value="TreeGrafter"/>
</dbReference>
<dbReference type="OrthoDB" id="410651at2759"/>
<dbReference type="PANTHER" id="PTHR45808:SF2">
    <property type="entry name" value="RHO GTPASE-ACTIVATING PROTEIN 68F"/>
    <property type="match status" value="1"/>
</dbReference>
<evidence type="ECO:0000313" key="2">
    <source>
        <dbReference type="EMBL" id="OHT13756.1"/>
    </source>
</evidence>
<dbReference type="PROSITE" id="PS50238">
    <property type="entry name" value="RHOGAP"/>
    <property type="match status" value="1"/>
</dbReference>
<dbReference type="PANTHER" id="PTHR45808">
    <property type="entry name" value="RHO GTPASE-ACTIVATING PROTEIN 68F"/>
    <property type="match status" value="1"/>
</dbReference>
<keyword evidence="3" id="KW-1185">Reference proteome</keyword>
<dbReference type="GO" id="GO:0005096">
    <property type="term" value="F:GTPase activator activity"/>
    <property type="evidence" value="ECO:0007669"/>
    <property type="project" value="TreeGrafter"/>
</dbReference>
<gene>
    <name evidence="2" type="ORF">TRFO_43272</name>
</gene>
<dbReference type="Proteomes" id="UP000179807">
    <property type="component" value="Unassembled WGS sequence"/>
</dbReference>
<name>A0A1J4KVJ2_9EUKA</name>
<dbReference type="InterPro" id="IPR000198">
    <property type="entry name" value="RhoGAP_dom"/>
</dbReference>
<organism evidence="2 3">
    <name type="scientific">Tritrichomonas foetus</name>
    <dbReference type="NCBI Taxonomy" id="1144522"/>
    <lineage>
        <taxon>Eukaryota</taxon>
        <taxon>Metamonada</taxon>
        <taxon>Parabasalia</taxon>
        <taxon>Tritrichomonadida</taxon>
        <taxon>Tritrichomonadidae</taxon>
        <taxon>Tritrichomonas</taxon>
    </lineage>
</organism>
<dbReference type="SUPFAM" id="SSF48350">
    <property type="entry name" value="GTPase activation domain, GAP"/>
    <property type="match status" value="1"/>
</dbReference>